<evidence type="ECO:0000256" key="1">
    <source>
        <dbReference type="SAM" id="MobiDB-lite"/>
    </source>
</evidence>
<sequence>MEIETHDSIPAKPLVKVAFRLGTESYTIDANKGTTVLEQLVSMKEESMRILKEFITNHNVSDDVADDVVESLSDDEGEGEDPLLKCPVKSKKTKI</sequence>
<name>A0A565AUV5_9BRAS</name>
<dbReference type="PANTHER" id="PTHR37194:SF2">
    <property type="entry name" value="T2E6.7-RELATED"/>
    <property type="match status" value="1"/>
</dbReference>
<protein>
    <submittedName>
        <fullName evidence="2">Uncharacterized protein</fullName>
    </submittedName>
</protein>
<organism evidence="2 3">
    <name type="scientific">Arabis nemorensis</name>
    <dbReference type="NCBI Taxonomy" id="586526"/>
    <lineage>
        <taxon>Eukaryota</taxon>
        <taxon>Viridiplantae</taxon>
        <taxon>Streptophyta</taxon>
        <taxon>Embryophyta</taxon>
        <taxon>Tracheophyta</taxon>
        <taxon>Spermatophyta</taxon>
        <taxon>Magnoliopsida</taxon>
        <taxon>eudicotyledons</taxon>
        <taxon>Gunneridae</taxon>
        <taxon>Pentapetalae</taxon>
        <taxon>rosids</taxon>
        <taxon>malvids</taxon>
        <taxon>Brassicales</taxon>
        <taxon>Brassicaceae</taxon>
        <taxon>Arabideae</taxon>
        <taxon>Arabis</taxon>
    </lineage>
</organism>
<keyword evidence="3" id="KW-1185">Reference proteome</keyword>
<accession>A0A565AUV5</accession>
<proteinExistence type="predicted"/>
<dbReference type="PANTHER" id="PTHR37194">
    <property type="entry name" value="T2E6.7-RELATED"/>
    <property type="match status" value="1"/>
</dbReference>
<gene>
    <name evidence="2" type="ORF">ANE_LOCUS3119</name>
</gene>
<dbReference type="AlphaFoldDB" id="A0A565AUV5"/>
<dbReference type="OrthoDB" id="653441at2759"/>
<evidence type="ECO:0000313" key="2">
    <source>
        <dbReference type="EMBL" id="VVA92674.1"/>
    </source>
</evidence>
<dbReference type="Proteomes" id="UP000489600">
    <property type="component" value="Unassembled WGS sequence"/>
</dbReference>
<evidence type="ECO:0000313" key="3">
    <source>
        <dbReference type="Proteomes" id="UP000489600"/>
    </source>
</evidence>
<dbReference type="EMBL" id="CABITT030000001">
    <property type="protein sequence ID" value="VVA92674.1"/>
    <property type="molecule type" value="Genomic_DNA"/>
</dbReference>
<feature type="compositionally biased region" description="Acidic residues" evidence="1">
    <location>
        <begin position="70"/>
        <end position="81"/>
    </location>
</feature>
<comment type="caution">
    <text evidence="2">The sequence shown here is derived from an EMBL/GenBank/DDBJ whole genome shotgun (WGS) entry which is preliminary data.</text>
</comment>
<reference evidence="2" key="1">
    <citation type="submission" date="2019-07" db="EMBL/GenBank/DDBJ databases">
        <authorList>
            <person name="Dittberner H."/>
        </authorList>
    </citation>
    <scope>NUCLEOTIDE SEQUENCE [LARGE SCALE GENOMIC DNA]</scope>
</reference>
<feature type="region of interest" description="Disordered" evidence="1">
    <location>
        <begin position="70"/>
        <end position="95"/>
    </location>
</feature>